<feature type="compositionally biased region" description="Low complexity" evidence="1">
    <location>
        <begin position="226"/>
        <end position="238"/>
    </location>
</feature>
<feature type="region of interest" description="Disordered" evidence="1">
    <location>
        <begin position="204"/>
        <end position="251"/>
    </location>
</feature>
<dbReference type="AlphaFoldDB" id="A0A947G802"/>
<evidence type="ECO:0000313" key="2">
    <source>
        <dbReference type="EMBL" id="MBT9282082.1"/>
    </source>
</evidence>
<feature type="compositionally biased region" description="Pro residues" evidence="1">
    <location>
        <begin position="216"/>
        <end position="225"/>
    </location>
</feature>
<sequence length="512" mass="55827">MAILAPSVPVSQPPQGENLLRKAATALFGDALALALYAFILANIDPDTMSSVFLRKDLQRAIAVGRRPAHEATMRSVLRRLEERGLIHVEPSSRGALIITLAFGNDTETSCAGYAYGTNTVRERHGNVTKTDSPQALEPQGVAGTAETYGTISSRVPNENDTRTVRVHHEIVAPKHDRRQTLSIAQSLAASGIDRFRGKARNNPAITAGATGLSPSSPPTPPSSTPPSLSSLSLPHSPGKGEERIKNKALTGREEANGFRRYGIAGEGTETEDGTVTVPTPPSQEGIAKTENATASELKVTQKTTNPSQEGDLWSKILSSILGQSIESKNNGGENNCKSSEINAQKNEAQKVNNTHHTRGRTRENHTTTGASVASVVELYHRLCPSLPRVKGLTAERKKRIEGLLKRYGIEAFRTVFEKAEASEFLSGRNGKWRECNLDWLIREENFVRVWEGKYDNRPPKLPKAFQSYLDYLAGKPLTPDDFPPEQARLMREYNIDPNEIFRIPGVGAVGG</sequence>
<evidence type="ECO:0000256" key="1">
    <source>
        <dbReference type="SAM" id="MobiDB-lite"/>
    </source>
</evidence>
<dbReference type="Proteomes" id="UP000748108">
    <property type="component" value="Unassembled WGS sequence"/>
</dbReference>
<dbReference type="EMBL" id="JAHHQF010000050">
    <property type="protein sequence ID" value="MBT9282082.1"/>
    <property type="molecule type" value="Genomic_DNA"/>
</dbReference>
<proteinExistence type="predicted"/>
<organism evidence="2 3">
    <name type="scientific">Hydrogenibacillus schlegelii</name>
    <name type="common">Bacillus schlegelii</name>
    <dbReference type="NCBI Taxonomy" id="1484"/>
    <lineage>
        <taxon>Bacteria</taxon>
        <taxon>Bacillati</taxon>
        <taxon>Bacillota</taxon>
        <taxon>Bacilli</taxon>
        <taxon>Bacillales</taxon>
        <taxon>Bacillales Family X. Incertae Sedis</taxon>
        <taxon>Hydrogenibacillus</taxon>
    </lineage>
</organism>
<feature type="compositionally biased region" description="Basic and acidic residues" evidence="1">
    <location>
        <begin position="239"/>
        <end position="251"/>
    </location>
</feature>
<accession>A0A947G802</accession>
<comment type="caution">
    <text evidence="2">The sequence shown here is derived from an EMBL/GenBank/DDBJ whole genome shotgun (WGS) entry which is preliminary data.</text>
</comment>
<feature type="region of interest" description="Disordered" evidence="1">
    <location>
        <begin position="265"/>
        <end position="286"/>
    </location>
</feature>
<feature type="region of interest" description="Disordered" evidence="1">
    <location>
        <begin position="348"/>
        <end position="368"/>
    </location>
</feature>
<reference evidence="2" key="1">
    <citation type="journal article" date="2021" name="Microbiology">
        <title>Metagenomic Analysis of the Microbial Community in the Underground Coal Fire Area (Kemerovo Region, Russia) Revealed Predominance of Thermophilic Members of the Phyla Deinococcus-thermus, Aquificae, and Firmicutes.</title>
        <authorList>
            <person name="Kadnikov V."/>
            <person name="Mardanov A.V."/>
            <person name="Beletsky A.V."/>
            <person name="Karnachuk O.V."/>
            <person name="Ravin N.V."/>
        </authorList>
    </citation>
    <scope>NUCLEOTIDE SEQUENCE</scope>
    <source>
        <strain evidence="2">RBS10-49</strain>
    </source>
</reference>
<gene>
    <name evidence="2" type="ORF">KM312_05420</name>
</gene>
<protein>
    <submittedName>
        <fullName evidence="2">Uncharacterized protein</fullName>
    </submittedName>
</protein>
<evidence type="ECO:0000313" key="3">
    <source>
        <dbReference type="Proteomes" id="UP000748108"/>
    </source>
</evidence>
<name>A0A947G802_HYDSH</name>